<protein>
    <submittedName>
        <fullName evidence="1">Uncharacterized protein</fullName>
    </submittedName>
</protein>
<gene>
    <name evidence="1" type="ORF">BST29_12945</name>
</gene>
<keyword evidence="2" id="KW-1185">Reference proteome</keyword>
<evidence type="ECO:0000313" key="1">
    <source>
        <dbReference type="EMBL" id="ORA82093.1"/>
    </source>
</evidence>
<reference evidence="1 2" key="1">
    <citation type="submission" date="2017-02" db="EMBL/GenBank/DDBJ databases">
        <title>The new phylogeny of genus Mycobacterium.</title>
        <authorList>
            <person name="Tortoli E."/>
            <person name="Trovato A."/>
            <person name="Cirillo D.M."/>
        </authorList>
    </citation>
    <scope>NUCLEOTIDE SEQUENCE [LARGE SCALE GENOMIC DNA]</scope>
    <source>
        <strain evidence="1 2">IP1130001</strain>
    </source>
</reference>
<dbReference type="Proteomes" id="UP000243140">
    <property type="component" value="Unassembled WGS sequence"/>
</dbReference>
<proteinExistence type="predicted"/>
<name>A0ABX3SRA4_MYCMA</name>
<sequence length="225" mass="24454">MGLVARSRNGRSVIRPGDLLVVLKGIALLSHHAIDQQINQADWPRRFDDVGQNHARHVDGAGDHRTLFTKGASDAMRRFRCPLPRERLGVHPAPLRTVHHRVASTHPAQVVLGAGDALGQRLDVSVQLFEPALLAGIQLLAARCTDTVKHPALLTLQGVALANKAVDPRALVIKGGHKEPFSRCSELRAPERRTLADEIGLIPSGCKPLAAHPRLGLQRQHIAVH</sequence>
<dbReference type="EMBL" id="MVHV01000011">
    <property type="protein sequence ID" value="ORA82093.1"/>
    <property type="molecule type" value="Genomic_DNA"/>
</dbReference>
<evidence type="ECO:0000313" key="2">
    <source>
        <dbReference type="Proteomes" id="UP000243140"/>
    </source>
</evidence>
<organism evidence="1 2">
    <name type="scientific">Mycobacterium malmoense</name>
    <dbReference type="NCBI Taxonomy" id="1780"/>
    <lineage>
        <taxon>Bacteria</taxon>
        <taxon>Bacillati</taxon>
        <taxon>Actinomycetota</taxon>
        <taxon>Actinomycetes</taxon>
        <taxon>Mycobacteriales</taxon>
        <taxon>Mycobacteriaceae</taxon>
        <taxon>Mycobacterium</taxon>
    </lineage>
</organism>
<accession>A0ABX3SRA4</accession>
<comment type="caution">
    <text evidence="1">The sequence shown here is derived from an EMBL/GenBank/DDBJ whole genome shotgun (WGS) entry which is preliminary data.</text>
</comment>